<evidence type="ECO:0000259" key="10">
    <source>
        <dbReference type="Pfam" id="PF07885"/>
    </source>
</evidence>
<evidence type="ECO:0000256" key="2">
    <source>
        <dbReference type="ARBA" id="ARBA00022448"/>
    </source>
</evidence>
<keyword evidence="12" id="KW-1185">Reference proteome</keyword>
<evidence type="ECO:0000256" key="6">
    <source>
        <dbReference type="ARBA" id="ARBA00023136"/>
    </source>
</evidence>
<evidence type="ECO:0000256" key="5">
    <source>
        <dbReference type="ARBA" id="ARBA00023065"/>
    </source>
</evidence>
<evidence type="ECO:0000313" key="12">
    <source>
        <dbReference type="Proteomes" id="UP001458880"/>
    </source>
</evidence>
<organism evidence="11 12">
    <name type="scientific">Popillia japonica</name>
    <name type="common">Japanese beetle</name>
    <dbReference type="NCBI Taxonomy" id="7064"/>
    <lineage>
        <taxon>Eukaryota</taxon>
        <taxon>Metazoa</taxon>
        <taxon>Ecdysozoa</taxon>
        <taxon>Arthropoda</taxon>
        <taxon>Hexapoda</taxon>
        <taxon>Insecta</taxon>
        <taxon>Pterygota</taxon>
        <taxon>Neoptera</taxon>
        <taxon>Endopterygota</taxon>
        <taxon>Coleoptera</taxon>
        <taxon>Polyphaga</taxon>
        <taxon>Scarabaeiformia</taxon>
        <taxon>Scarabaeidae</taxon>
        <taxon>Rutelinae</taxon>
        <taxon>Popillia</taxon>
    </lineage>
</organism>
<dbReference type="GO" id="GO:0030322">
    <property type="term" value="P:stabilization of membrane potential"/>
    <property type="evidence" value="ECO:0007669"/>
    <property type="project" value="TreeGrafter"/>
</dbReference>
<dbReference type="GO" id="GO:0005886">
    <property type="term" value="C:plasma membrane"/>
    <property type="evidence" value="ECO:0007669"/>
    <property type="project" value="TreeGrafter"/>
</dbReference>
<keyword evidence="5" id="KW-0406">Ion transport</keyword>
<evidence type="ECO:0000256" key="9">
    <source>
        <dbReference type="SAM" id="SignalP"/>
    </source>
</evidence>
<evidence type="ECO:0000256" key="4">
    <source>
        <dbReference type="ARBA" id="ARBA00022989"/>
    </source>
</evidence>
<reference evidence="11 12" key="1">
    <citation type="journal article" date="2024" name="BMC Genomics">
        <title>De novo assembly and annotation of Popillia japonica's genome with initial clues to its potential as an invasive pest.</title>
        <authorList>
            <person name="Cucini C."/>
            <person name="Boschi S."/>
            <person name="Funari R."/>
            <person name="Cardaioli E."/>
            <person name="Iannotti N."/>
            <person name="Marturano G."/>
            <person name="Paoli F."/>
            <person name="Bruttini M."/>
            <person name="Carapelli A."/>
            <person name="Frati F."/>
            <person name="Nardi F."/>
        </authorList>
    </citation>
    <scope>NUCLEOTIDE SEQUENCE [LARGE SCALE GENOMIC DNA]</scope>
    <source>
        <strain evidence="11">DMR45628</strain>
    </source>
</reference>
<protein>
    <submittedName>
        <fullName evidence="11">Ion channel</fullName>
    </submittedName>
</protein>
<dbReference type="Pfam" id="PF07885">
    <property type="entry name" value="Ion_trans_2"/>
    <property type="match status" value="1"/>
</dbReference>
<keyword evidence="2" id="KW-0813">Transport</keyword>
<gene>
    <name evidence="11" type="ORF">QE152_g19718</name>
</gene>
<evidence type="ECO:0000256" key="8">
    <source>
        <dbReference type="SAM" id="Phobius"/>
    </source>
</evidence>
<keyword evidence="7" id="KW-0407">Ion channel</keyword>
<feature type="chain" id="PRO_5043530887" evidence="9">
    <location>
        <begin position="20"/>
        <end position="247"/>
    </location>
</feature>
<evidence type="ECO:0000256" key="7">
    <source>
        <dbReference type="ARBA" id="ARBA00023303"/>
    </source>
</evidence>
<dbReference type="GO" id="GO:0015271">
    <property type="term" value="F:outward rectifier potassium channel activity"/>
    <property type="evidence" value="ECO:0007669"/>
    <property type="project" value="TreeGrafter"/>
</dbReference>
<keyword evidence="3 8" id="KW-0812">Transmembrane</keyword>
<dbReference type="InterPro" id="IPR013099">
    <property type="entry name" value="K_chnl_dom"/>
</dbReference>
<keyword evidence="4 8" id="KW-1133">Transmembrane helix</keyword>
<feature type="signal peptide" evidence="9">
    <location>
        <begin position="1"/>
        <end position="19"/>
    </location>
</feature>
<keyword evidence="6 8" id="KW-0472">Membrane</keyword>
<dbReference type="PANTHER" id="PTHR11003:SF352">
    <property type="entry name" value="BCDNA.GH04802-RELATED"/>
    <property type="match status" value="1"/>
</dbReference>
<feature type="transmembrane region" description="Helical" evidence="8">
    <location>
        <begin position="201"/>
        <end position="224"/>
    </location>
</feature>
<dbReference type="AlphaFoldDB" id="A0AAW1KQ79"/>
<dbReference type="Proteomes" id="UP001458880">
    <property type="component" value="Unassembled WGS sequence"/>
</dbReference>
<comment type="caution">
    <text evidence="11">The sequence shown here is derived from an EMBL/GenBank/DDBJ whole genome shotgun (WGS) entry which is preliminary data.</text>
</comment>
<dbReference type="EMBL" id="JASPKY010000189">
    <property type="protein sequence ID" value="KAK9722315.1"/>
    <property type="molecule type" value="Genomic_DNA"/>
</dbReference>
<feature type="transmembrane region" description="Helical" evidence="8">
    <location>
        <begin position="164"/>
        <end position="181"/>
    </location>
</feature>
<keyword evidence="9" id="KW-0732">Signal</keyword>
<dbReference type="InterPro" id="IPR003280">
    <property type="entry name" value="2pore_dom_K_chnl"/>
</dbReference>
<evidence type="ECO:0000256" key="3">
    <source>
        <dbReference type="ARBA" id="ARBA00022692"/>
    </source>
</evidence>
<dbReference type="PANTHER" id="PTHR11003">
    <property type="entry name" value="POTASSIUM CHANNEL, SUBFAMILY K"/>
    <property type="match status" value="1"/>
</dbReference>
<evidence type="ECO:0000313" key="11">
    <source>
        <dbReference type="EMBL" id="KAK9722315.1"/>
    </source>
</evidence>
<dbReference type="SUPFAM" id="SSF81324">
    <property type="entry name" value="Voltage-gated potassium channels"/>
    <property type="match status" value="1"/>
</dbReference>
<dbReference type="GO" id="GO:0022841">
    <property type="term" value="F:potassium ion leak channel activity"/>
    <property type="evidence" value="ECO:0007669"/>
    <property type="project" value="TreeGrafter"/>
</dbReference>
<feature type="domain" description="Potassium channel" evidence="10">
    <location>
        <begin position="145"/>
        <end position="227"/>
    </location>
</feature>
<feature type="transmembrane region" description="Helical" evidence="8">
    <location>
        <begin position="135"/>
        <end position="157"/>
    </location>
</feature>
<dbReference type="Gene3D" id="1.10.287.70">
    <property type="match status" value="1"/>
</dbReference>
<comment type="subcellular location">
    <subcellularLocation>
        <location evidence="1">Membrane</location>
        <topology evidence="1">Multi-pass membrane protein</topology>
    </subcellularLocation>
</comment>
<evidence type="ECO:0000256" key="1">
    <source>
        <dbReference type="ARBA" id="ARBA00004141"/>
    </source>
</evidence>
<name>A0AAW1KQ79_POPJA</name>
<proteinExistence type="predicted"/>
<sequence length="247" mass="27619">MKIFLVFLTQACVLFSVQALTNEQKVHLVHFIVTIDYEGLYNSLIQYGILDKAGNPRTNNIAKEISHVLSPKEIGKIFETCKATVTLEGFEKMYLRNDRGDNSLDGYNPEDEEDYAAGSLTGSATSEESFDTQTVTVPVSICLAIMVGYIFSGAWLFSHYEDWNILDACYFCFISLSTIGFGDIVPGEKIYSSSQGFGVDVSFVLCSMYLMLGMALIAMCFNLMQEEVIHKFRSAVATIKYCFRCGR</sequence>
<accession>A0AAW1KQ79</accession>